<evidence type="ECO:0000313" key="12">
    <source>
        <dbReference type="EMBL" id="KAL3642802.1"/>
    </source>
</evidence>
<dbReference type="Pfam" id="PF01612">
    <property type="entry name" value="DNA_pol_A_exo1"/>
    <property type="match status" value="1"/>
</dbReference>
<dbReference type="FunFam" id="3.30.420.10:FF:000065">
    <property type="entry name" value="Protein RRP6-like 2 isoform A"/>
    <property type="match status" value="1"/>
</dbReference>
<evidence type="ECO:0000256" key="4">
    <source>
        <dbReference type="ARBA" id="ARBA00022801"/>
    </source>
</evidence>
<evidence type="ECO:0000256" key="1">
    <source>
        <dbReference type="ARBA" id="ARBA00004123"/>
    </source>
</evidence>
<evidence type="ECO:0000259" key="11">
    <source>
        <dbReference type="PROSITE" id="PS50967"/>
    </source>
</evidence>
<dbReference type="PANTHER" id="PTHR12124:SF47">
    <property type="entry name" value="EXOSOME COMPONENT 10"/>
    <property type="match status" value="1"/>
</dbReference>
<feature type="region of interest" description="Disordered" evidence="10">
    <location>
        <begin position="814"/>
        <end position="877"/>
    </location>
</feature>
<feature type="compositionally biased region" description="Basic and acidic residues" evidence="10">
    <location>
        <begin position="842"/>
        <end position="853"/>
    </location>
</feature>
<dbReference type="PANTHER" id="PTHR12124">
    <property type="entry name" value="POLYMYOSITIS/SCLERODERMA AUTOANTIGEN-RELATED"/>
    <property type="match status" value="1"/>
</dbReference>
<organism evidence="12 13">
    <name type="scientific">Castilleja foliolosa</name>
    <dbReference type="NCBI Taxonomy" id="1961234"/>
    <lineage>
        <taxon>Eukaryota</taxon>
        <taxon>Viridiplantae</taxon>
        <taxon>Streptophyta</taxon>
        <taxon>Embryophyta</taxon>
        <taxon>Tracheophyta</taxon>
        <taxon>Spermatophyta</taxon>
        <taxon>Magnoliopsida</taxon>
        <taxon>eudicotyledons</taxon>
        <taxon>Gunneridae</taxon>
        <taxon>Pentapetalae</taxon>
        <taxon>asterids</taxon>
        <taxon>lamiids</taxon>
        <taxon>Lamiales</taxon>
        <taxon>Orobanchaceae</taxon>
        <taxon>Pedicularideae</taxon>
        <taxon>Castillejinae</taxon>
        <taxon>Castilleja</taxon>
    </lineage>
</organism>
<evidence type="ECO:0000256" key="2">
    <source>
        <dbReference type="ARBA" id="ARBA00022552"/>
    </source>
</evidence>
<evidence type="ECO:0000313" key="13">
    <source>
        <dbReference type="Proteomes" id="UP001632038"/>
    </source>
</evidence>
<feature type="domain" description="HRDC" evidence="11">
    <location>
        <begin position="478"/>
        <end position="558"/>
    </location>
</feature>
<dbReference type="InterPro" id="IPR036397">
    <property type="entry name" value="RNaseH_sf"/>
</dbReference>
<dbReference type="FunFam" id="1.10.150.80:FF:000001">
    <property type="entry name" value="Putative exosome component 10"/>
    <property type="match status" value="1"/>
</dbReference>
<dbReference type="GO" id="GO:0006364">
    <property type="term" value="P:rRNA processing"/>
    <property type="evidence" value="ECO:0007669"/>
    <property type="project" value="UniProtKB-KW"/>
</dbReference>
<feature type="region of interest" description="Disordered" evidence="10">
    <location>
        <begin position="735"/>
        <end position="775"/>
    </location>
</feature>
<dbReference type="CDD" id="cd06147">
    <property type="entry name" value="Rrp6p_like_exo"/>
    <property type="match status" value="1"/>
</dbReference>
<evidence type="ECO:0000256" key="7">
    <source>
        <dbReference type="ARBA" id="ARBA00023158"/>
    </source>
</evidence>
<dbReference type="InterPro" id="IPR012337">
    <property type="entry name" value="RNaseH-like_sf"/>
</dbReference>
<proteinExistence type="inferred from homology"/>
<evidence type="ECO:0000256" key="5">
    <source>
        <dbReference type="ARBA" id="ARBA00022835"/>
    </source>
</evidence>
<dbReference type="SUPFAM" id="SSF47819">
    <property type="entry name" value="HRDC-like"/>
    <property type="match status" value="1"/>
</dbReference>
<dbReference type="GO" id="GO:0080188">
    <property type="term" value="P:gene silencing by siRNA-directed DNA methylation"/>
    <property type="evidence" value="ECO:0007669"/>
    <property type="project" value="UniProtKB-ARBA"/>
</dbReference>
<dbReference type="InterPro" id="IPR044876">
    <property type="entry name" value="HRDC_dom_sf"/>
</dbReference>
<keyword evidence="5" id="KW-0271">Exosome</keyword>
<dbReference type="Pfam" id="PF00570">
    <property type="entry name" value="HRDC"/>
    <property type="match status" value="1"/>
</dbReference>
<dbReference type="Proteomes" id="UP001632038">
    <property type="component" value="Unassembled WGS sequence"/>
</dbReference>
<keyword evidence="6" id="KW-0269">Exonuclease</keyword>
<protein>
    <recommendedName>
        <fullName evidence="11">HRDC domain-containing protein</fullName>
    </recommendedName>
</protein>
<dbReference type="GO" id="GO:0000178">
    <property type="term" value="C:exosome (RNase complex)"/>
    <property type="evidence" value="ECO:0007669"/>
    <property type="project" value="UniProtKB-KW"/>
</dbReference>
<keyword evidence="13" id="KW-1185">Reference proteome</keyword>
<evidence type="ECO:0000256" key="8">
    <source>
        <dbReference type="ARBA" id="ARBA00023242"/>
    </source>
</evidence>
<dbReference type="SMART" id="SM00474">
    <property type="entry name" value="35EXOc"/>
    <property type="match status" value="1"/>
</dbReference>
<dbReference type="InterPro" id="IPR012588">
    <property type="entry name" value="Exosome-assoc_fac_Rrp6_N"/>
</dbReference>
<dbReference type="Gene3D" id="1.10.150.80">
    <property type="entry name" value="HRDC domain"/>
    <property type="match status" value="1"/>
</dbReference>
<dbReference type="SUPFAM" id="SSF53098">
    <property type="entry name" value="Ribonuclease H-like"/>
    <property type="match status" value="1"/>
</dbReference>
<keyword evidence="7" id="KW-0943">RNA-mediated gene silencing</keyword>
<dbReference type="GO" id="GO:0005730">
    <property type="term" value="C:nucleolus"/>
    <property type="evidence" value="ECO:0007669"/>
    <property type="project" value="UniProtKB-ARBA"/>
</dbReference>
<keyword evidence="4" id="KW-0378">Hydrolase</keyword>
<comment type="subcellular location">
    <subcellularLocation>
        <location evidence="1">Nucleus</location>
    </subcellularLocation>
</comment>
<dbReference type="InterPro" id="IPR002121">
    <property type="entry name" value="HRDC_dom"/>
</dbReference>
<dbReference type="EMBL" id="JAVIJP010000016">
    <property type="protein sequence ID" value="KAL3642802.1"/>
    <property type="molecule type" value="Genomic_DNA"/>
</dbReference>
<comment type="similarity">
    <text evidence="9">Belongs to the exosome component 10/RRP6 family.</text>
</comment>
<accession>A0ABD3DMB3</accession>
<evidence type="ECO:0000256" key="9">
    <source>
        <dbReference type="ARBA" id="ARBA00043957"/>
    </source>
</evidence>
<dbReference type="Pfam" id="PF08066">
    <property type="entry name" value="PMC2NT"/>
    <property type="match status" value="1"/>
</dbReference>
<evidence type="ECO:0000256" key="6">
    <source>
        <dbReference type="ARBA" id="ARBA00022839"/>
    </source>
</evidence>
<sequence length="877" mass="99026">MEIDQSEDEINRRSDVLRNLSAKGPLPTSMAKLSGSSRIIPSQKDFHFYNNFQEFKHPVQEFDRNSKNLLEKIGASENLFGKQFPLPADKDVEMDDDVALDWLVNVNDEIFERFDVSLDDFKRLRKGEEEHVVRTMRVNDEEEEDGFQIVYGKKNKKPVAGMGKNVDMEVKGVQEVKVAAKLKPKIPFHVPTITKPQEEHKIIVNNSNQPFEHVWLQRSEDGSRFLHPLEQLSVLDFVDESGSTITEPEKPLPIEVTPFTFVKDVKDLKQLANKLRNVNEFAVDLEHNQYRSFQGLTCLMQISTRTEDFIIDTLKLRIHIGPYLREVFKDPTKRKVLHGANCDIAWLQRDFGIYVCNMFDTGQASRVLKMERYSLEHLLSHFCGVTANKGYQNADWRIRPLPHEMIKYGREDTHYLLYIYDLMRIRLLSLPADSESSDPPLIEVYKRSYNLCTQLYEKELLTETSYLHIYGVQSAELNAQQLAVVSGLYEWRDVVARAEDESTGYVLPNRTLIEIAKQMPLTPSHLRRVLKSKLPYIERNLGSVVSMIRHSIQNTAAFEEAAKLLKEKRLEMEVNNALAVEEAEALHSDAPDEILKNAEEIDNMQSSTSPKDHVVWSSNSKVDVHGDPEDKHINLSSSHPAEATVQLLKKPSRGFGALLGNLGKRNFNSDKAEEKDTKLEHIKSTVSLPFHSFSGSGEILQMSVEESPSKLEILHPASAPATSSTLEDIIILGDDNSDIEDSKGNSGSTPNGDLKQVENNETSSGSDGDEPMSLSDLASSFQKCLPSTTVTKAVAAEGLFQLKPFDYEAARKEVKFGQNRGGEATEEGDGSNRRRDRKKGLVSKDNKAGKNEESADFAQGKRRQAFPASGNRSATFR</sequence>
<reference evidence="13" key="1">
    <citation type="journal article" date="2024" name="IScience">
        <title>Strigolactones Initiate the Formation of Haustorium-like Structures in Castilleja.</title>
        <authorList>
            <person name="Buerger M."/>
            <person name="Peterson D."/>
            <person name="Chory J."/>
        </authorList>
    </citation>
    <scope>NUCLEOTIDE SEQUENCE [LARGE SCALE GENOMIC DNA]</scope>
</reference>
<name>A0ABD3DMB3_9LAMI</name>
<dbReference type="InterPro" id="IPR002562">
    <property type="entry name" value="3'-5'_exonuclease_dom"/>
</dbReference>
<feature type="compositionally biased region" description="Polar residues" evidence="10">
    <location>
        <begin position="744"/>
        <end position="766"/>
    </location>
</feature>
<dbReference type="AlphaFoldDB" id="A0ABD3DMB3"/>
<dbReference type="InterPro" id="IPR049559">
    <property type="entry name" value="Rrp6p-like_exo"/>
</dbReference>
<comment type="caution">
    <text evidence="12">The sequence shown here is derived from an EMBL/GenBank/DDBJ whole genome shotgun (WGS) entry which is preliminary data.</text>
</comment>
<dbReference type="GO" id="GO:0004527">
    <property type="term" value="F:exonuclease activity"/>
    <property type="evidence" value="ECO:0007669"/>
    <property type="project" value="UniProtKB-KW"/>
</dbReference>
<dbReference type="InterPro" id="IPR045092">
    <property type="entry name" value="Rrp6-like"/>
</dbReference>
<dbReference type="SMART" id="SM00341">
    <property type="entry name" value="HRDC"/>
    <property type="match status" value="1"/>
</dbReference>
<keyword evidence="3" id="KW-0540">Nuclease</keyword>
<dbReference type="Gene3D" id="3.30.420.10">
    <property type="entry name" value="Ribonuclease H-like superfamily/Ribonuclease H"/>
    <property type="match status" value="1"/>
</dbReference>
<dbReference type="PROSITE" id="PS50967">
    <property type="entry name" value="HRDC"/>
    <property type="match status" value="1"/>
</dbReference>
<evidence type="ECO:0000256" key="3">
    <source>
        <dbReference type="ARBA" id="ARBA00022722"/>
    </source>
</evidence>
<evidence type="ECO:0000256" key="10">
    <source>
        <dbReference type="SAM" id="MobiDB-lite"/>
    </source>
</evidence>
<keyword evidence="2" id="KW-0698">rRNA processing</keyword>
<keyword evidence="8" id="KW-0539">Nucleus</keyword>
<gene>
    <name evidence="12" type="ORF">CASFOL_013617</name>
</gene>
<dbReference type="InterPro" id="IPR010997">
    <property type="entry name" value="HRDC-like_sf"/>
</dbReference>